<feature type="compositionally biased region" description="Basic and acidic residues" evidence="1">
    <location>
        <begin position="43"/>
        <end position="65"/>
    </location>
</feature>
<organism evidence="2 3">
    <name type="scientific">Myotis davidii</name>
    <name type="common">David's myotis</name>
    <dbReference type="NCBI Taxonomy" id="225400"/>
    <lineage>
        <taxon>Eukaryota</taxon>
        <taxon>Metazoa</taxon>
        <taxon>Chordata</taxon>
        <taxon>Craniata</taxon>
        <taxon>Vertebrata</taxon>
        <taxon>Euteleostomi</taxon>
        <taxon>Mammalia</taxon>
        <taxon>Eutheria</taxon>
        <taxon>Laurasiatheria</taxon>
        <taxon>Chiroptera</taxon>
        <taxon>Yangochiroptera</taxon>
        <taxon>Vespertilionidae</taxon>
        <taxon>Myotis</taxon>
    </lineage>
</organism>
<name>L5LZW5_MYODS</name>
<evidence type="ECO:0000313" key="2">
    <source>
        <dbReference type="EMBL" id="ELK30993.1"/>
    </source>
</evidence>
<dbReference type="Proteomes" id="UP000010556">
    <property type="component" value="Unassembled WGS sequence"/>
</dbReference>
<dbReference type="EMBL" id="KB106575">
    <property type="protein sequence ID" value="ELK30993.1"/>
    <property type="molecule type" value="Genomic_DNA"/>
</dbReference>
<feature type="region of interest" description="Disordered" evidence="1">
    <location>
        <begin position="43"/>
        <end position="70"/>
    </location>
</feature>
<feature type="region of interest" description="Disordered" evidence="1">
    <location>
        <begin position="87"/>
        <end position="110"/>
    </location>
</feature>
<feature type="compositionally biased region" description="Basic residues" evidence="1">
    <location>
        <begin position="98"/>
        <end position="110"/>
    </location>
</feature>
<evidence type="ECO:0000256" key="1">
    <source>
        <dbReference type="SAM" id="MobiDB-lite"/>
    </source>
</evidence>
<proteinExistence type="predicted"/>
<gene>
    <name evidence="2" type="ORF">MDA_GLEAN10011936</name>
</gene>
<keyword evidence="3" id="KW-1185">Reference proteome</keyword>
<dbReference type="AlphaFoldDB" id="L5LZW5"/>
<sequence>MADIRQRSLKGGHGLCLCSSIKEASAKVAEIWICSLSSQPIHQEDSAIQEDAHPGEHPAPPKDSPEAETSALDMLTKKMLLTRRITKTKSLIPSTNAKGKHPHHHGWAGS</sequence>
<reference evidence="3" key="1">
    <citation type="journal article" date="2013" name="Science">
        <title>Comparative analysis of bat genomes provides insight into the evolution of flight and immunity.</title>
        <authorList>
            <person name="Zhang G."/>
            <person name="Cowled C."/>
            <person name="Shi Z."/>
            <person name="Huang Z."/>
            <person name="Bishop-Lilly K.A."/>
            <person name="Fang X."/>
            <person name="Wynne J.W."/>
            <person name="Xiong Z."/>
            <person name="Baker M.L."/>
            <person name="Zhao W."/>
            <person name="Tachedjian M."/>
            <person name="Zhu Y."/>
            <person name="Zhou P."/>
            <person name="Jiang X."/>
            <person name="Ng J."/>
            <person name="Yang L."/>
            <person name="Wu L."/>
            <person name="Xiao J."/>
            <person name="Feng Y."/>
            <person name="Chen Y."/>
            <person name="Sun X."/>
            <person name="Zhang Y."/>
            <person name="Marsh G.A."/>
            <person name="Crameri G."/>
            <person name="Broder C.C."/>
            <person name="Frey K.G."/>
            <person name="Wang L.F."/>
            <person name="Wang J."/>
        </authorList>
    </citation>
    <scope>NUCLEOTIDE SEQUENCE [LARGE SCALE GENOMIC DNA]</scope>
</reference>
<evidence type="ECO:0000313" key="3">
    <source>
        <dbReference type="Proteomes" id="UP000010556"/>
    </source>
</evidence>
<feature type="compositionally biased region" description="Polar residues" evidence="1">
    <location>
        <begin position="88"/>
        <end position="97"/>
    </location>
</feature>
<protein>
    <submittedName>
        <fullName evidence="2">Phosphofurin acidic cluster sorting protein 2</fullName>
    </submittedName>
</protein>
<accession>L5LZW5</accession>